<proteinExistence type="predicted"/>
<keyword evidence="1" id="KW-0812">Transmembrane</keyword>
<feature type="transmembrane region" description="Helical" evidence="1">
    <location>
        <begin position="41"/>
        <end position="62"/>
    </location>
</feature>
<gene>
    <name evidence="2" type="ORF">IW256_000640</name>
</gene>
<dbReference type="Proteomes" id="UP000614047">
    <property type="component" value="Unassembled WGS sequence"/>
</dbReference>
<keyword evidence="1" id="KW-0472">Membrane</keyword>
<sequence length="68" mass="7139">MPEPARPRRRFDPGSVVTGLFFLTAAGIFLAGGLSGEPVTAAGILVPALLIGLGLMGIVRILTRSRRH</sequence>
<feature type="transmembrane region" description="Helical" evidence="1">
    <location>
        <begin position="16"/>
        <end position="35"/>
    </location>
</feature>
<dbReference type="AlphaFoldDB" id="A0A931DCI6"/>
<keyword evidence="1" id="KW-1133">Transmembrane helix</keyword>
<protein>
    <submittedName>
        <fullName evidence="2">NhaP-type Na+/H+ and K+/H+ antiporter</fullName>
    </submittedName>
</protein>
<reference evidence="2" key="1">
    <citation type="submission" date="2020-11" db="EMBL/GenBank/DDBJ databases">
        <title>Sequencing the genomes of 1000 actinobacteria strains.</title>
        <authorList>
            <person name="Klenk H.-P."/>
        </authorList>
    </citation>
    <scope>NUCLEOTIDE SEQUENCE</scope>
    <source>
        <strain evidence="2">DSM 43175</strain>
    </source>
</reference>
<dbReference type="RefSeq" id="WP_197009518.1">
    <property type="nucleotide sequence ID" value="NZ_BAABES010000013.1"/>
</dbReference>
<evidence type="ECO:0000313" key="2">
    <source>
        <dbReference type="EMBL" id="MBG6086527.1"/>
    </source>
</evidence>
<keyword evidence="3" id="KW-1185">Reference proteome</keyword>
<name>A0A931DCI6_9ACTN</name>
<evidence type="ECO:0000313" key="3">
    <source>
        <dbReference type="Proteomes" id="UP000614047"/>
    </source>
</evidence>
<organism evidence="2 3">
    <name type="scientific">Actinomadura viridis</name>
    <dbReference type="NCBI Taxonomy" id="58110"/>
    <lineage>
        <taxon>Bacteria</taxon>
        <taxon>Bacillati</taxon>
        <taxon>Actinomycetota</taxon>
        <taxon>Actinomycetes</taxon>
        <taxon>Streptosporangiales</taxon>
        <taxon>Thermomonosporaceae</taxon>
        <taxon>Actinomadura</taxon>
    </lineage>
</organism>
<evidence type="ECO:0000256" key="1">
    <source>
        <dbReference type="SAM" id="Phobius"/>
    </source>
</evidence>
<accession>A0A931DCI6</accession>
<comment type="caution">
    <text evidence="2">The sequence shown here is derived from an EMBL/GenBank/DDBJ whole genome shotgun (WGS) entry which is preliminary data.</text>
</comment>
<dbReference type="EMBL" id="JADOUA010000001">
    <property type="protein sequence ID" value="MBG6086527.1"/>
    <property type="molecule type" value="Genomic_DNA"/>
</dbReference>